<dbReference type="EMBL" id="JAJAQC010000032">
    <property type="protein sequence ID" value="MDA0566228.1"/>
    <property type="molecule type" value="Genomic_DNA"/>
</dbReference>
<comment type="caution">
    <text evidence="9">The sequence shown here is derived from an EMBL/GenBank/DDBJ whole genome shotgun (WGS) entry which is preliminary data.</text>
</comment>
<feature type="transmembrane region" description="Helical" evidence="8">
    <location>
        <begin position="309"/>
        <end position="329"/>
    </location>
</feature>
<keyword evidence="2" id="KW-0813">Transport</keyword>
<feature type="transmembrane region" description="Helical" evidence="8">
    <location>
        <begin position="71"/>
        <end position="95"/>
    </location>
</feature>
<dbReference type="InterPro" id="IPR003445">
    <property type="entry name" value="Cat_transpt"/>
</dbReference>
<evidence type="ECO:0000256" key="1">
    <source>
        <dbReference type="ARBA" id="ARBA00004651"/>
    </source>
</evidence>
<evidence type="ECO:0000256" key="4">
    <source>
        <dbReference type="ARBA" id="ARBA00022692"/>
    </source>
</evidence>
<feature type="transmembrane region" description="Helical" evidence="8">
    <location>
        <begin position="38"/>
        <end position="59"/>
    </location>
</feature>
<evidence type="ECO:0000256" key="2">
    <source>
        <dbReference type="ARBA" id="ARBA00022448"/>
    </source>
</evidence>
<dbReference type="PANTHER" id="PTHR32024">
    <property type="entry name" value="TRK SYSTEM POTASSIUM UPTAKE PROTEIN TRKG-RELATED"/>
    <property type="match status" value="1"/>
</dbReference>
<dbReference type="Proteomes" id="UP001140076">
    <property type="component" value="Unassembled WGS sequence"/>
</dbReference>
<dbReference type="GO" id="GO:0030001">
    <property type="term" value="P:metal ion transport"/>
    <property type="evidence" value="ECO:0007669"/>
    <property type="project" value="UniProtKB-ARBA"/>
</dbReference>
<evidence type="ECO:0000256" key="7">
    <source>
        <dbReference type="ARBA" id="ARBA00023136"/>
    </source>
</evidence>
<keyword evidence="5 8" id="KW-1133">Transmembrane helix</keyword>
<protein>
    <submittedName>
        <fullName evidence="9">TrkH family potassium uptake protein</fullName>
    </submittedName>
</protein>
<sequence>MPGWGRPPQLTAAAFAGVVAIGTALLALPAATESGESAGWLNALFTATSAACVTGLIIVDTPAYWSTFGEIVILVLIQVGGLGIMSLATMLSLLVTRRVRLRQQVRTEAETKSLTLGDVRQVVAGIVVVTAVVEGAVAVLLSARFLLGYGEPLGRALYLGVFHAVSAFNNAGFALYTYNLEDFAGDPWILLPLAFAVVFGGLGFPVWVELWRHARRRRERHHWTVHAKLTLVTTAVLLVVGFVAFTALEWHNPRTMGPLSVAGKLLNGFFQAVVPRTAGFNSLPFGEMTTQTLFVTDALMFVGGGSAGTAGGIKVTTFALLAFVIYTNVRGETTVHVANRKVARSAIEQAITVVTMALGLVIVSTFCLLTMTTFTLDQILFEVVSAFATVGLSTGITADIPLAGQLILVFLMFAGRIGPITLASALALRRHPRRFEYPEERPIVG</sequence>
<dbReference type="GO" id="GO:0005886">
    <property type="term" value="C:plasma membrane"/>
    <property type="evidence" value="ECO:0007669"/>
    <property type="project" value="UniProtKB-SubCell"/>
</dbReference>
<organism evidence="9 10">
    <name type="scientific">Streptomonospora mangrovi</name>
    <dbReference type="NCBI Taxonomy" id="2883123"/>
    <lineage>
        <taxon>Bacteria</taxon>
        <taxon>Bacillati</taxon>
        <taxon>Actinomycetota</taxon>
        <taxon>Actinomycetes</taxon>
        <taxon>Streptosporangiales</taxon>
        <taxon>Nocardiopsidaceae</taxon>
        <taxon>Streptomonospora</taxon>
    </lineage>
</organism>
<dbReference type="GO" id="GO:0008324">
    <property type="term" value="F:monoatomic cation transmembrane transporter activity"/>
    <property type="evidence" value="ECO:0007669"/>
    <property type="project" value="InterPro"/>
</dbReference>
<dbReference type="PANTHER" id="PTHR32024:SF1">
    <property type="entry name" value="KTR SYSTEM POTASSIUM UPTAKE PROTEIN B"/>
    <property type="match status" value="1"/>
</dbReference>
<evidence type="ECO:0000256" key="5">
    <source>
        <dbReference type="ARBA" id="ARBA00022989"/>
    </source>
</evidence>
<keyword evidence="10" id="KW-1185">Reference proteome</keyword>
<keyword evidence="3" id="KW-1003">Cell membrane</keyword>
<feature type="transmembrane region" description="Helical" evidence="8">
    <location>
        <begin position="406"/>
        <end position="428"/>
    </location>
</feature>
<feature type="transmembrane region" description="Helical" evidence="8">
    <location>
        <begin position="12"/>
        <end position="32"/>
    </location>
</feature>
<comment type="subcellular location">
    <subcellularLocation>
        <location evidence="1">Cell membrane</location>
        <topology evidence="1">Multi-pass membrane protein</topology>
    </subcellularLocation>
</comment>
<evidence type="ECO:0000313" key="9">
    <source>
        <dbReference type="EMBL" id="MDA0566228.1"/>
    </source>
</evidence>
<keyword evidence="6" id="KW-0406">Ion transport</keyword>
<feature type="transmembrane region" description="Helical" evidence="8">
    <location>
        <begin position="229"/>
        <end position="248"/>
    </location>
</feature>
<evidence type="ECO:0000256" key="3">
    <source>
        <dbReference type="ARBA" id="ARBA00022475"/>
    </source>
</evidence>
<gene>
    <name evidence="9" type="ORF">LG943_18175</name>
</gene>
<dbReference type="Pfam" id="PF02386">
    <property type="entry name" value="TrkH"/>
    <property type="match status" value="1"/>
</dbReference>
<feature type="transmembrane region" description="Helical" evidence="8">
    <location>
        <begin position="350"/>
        <end position="371"/>
    </location>
</feature>
<keyword evidence="4 8" id="KW-0812">Transmembrane</keyword>
<accession>A0A9X3NMW8</accession>
<dbReference type="AlphaFoldDB" id="A0A9X3NMW8"/>
<feature type="transmembrane region" description="Helical" evidence="8">
    <location>
        <begin position="188"/>
        <end position="208"/>
    </location>
</feature>
<proteinExistence type="predicted"/>
<evidence type="ECO:0000256" key="6">
    <source>
        <dbReference type="ARBA" id="ARBA00023065"/>
    </source>
</evidence>
<evidence type="ECO:0000256" key="8">
    <source>
        <dbReference type="SAM" id="Phobius"/>
    </source>
</evidence>
<keyword evidence="7 8" id="KW-0472">Membrane</keyword>
<reference evidence="9" key="1">
    <citation type="submission" date="2021-10" db="EMBL/GenBank/DDBJ databases">
        <title>Streptomonospora sp. nov., isolated from mangrove soil.</title>
        <authorList>
            <person name="Chen X."/>
            <person name="Ge X."/>
            <person name="Liu W."/>
        </authorList>
    </citation>
    <scope>NUCLEOTIDE SEQUENCE</scope>
    <source>
        <strain evidence="9">S1-112</strain>
    </source>
</reference>
<name>A0A9X3NMW8_9ACTN</name>
<feature type="transmembrane region" description="Helical" evidence="8">
    <location>
        <begin position="122"/>
        <end position="147"/>
    </location>
</feature>
<evidence type="ECO:0000313" key="10">
    <source>
        <dbReference type="Proteomes" id="UP001140076"/>
    </source>
</evidence>